<dbReference type="EMBL" id="CP012661">
    <property type="protein sequence ID" value="AMY68211.1"/>
    <property type="molecule type" value="Genomic_DNA"/>
</dbReference>
<sequence length="383" mass="42591">MRLFQCQCCGQVLHFENTKCLRCGRHVGYLPERGQMLAVEPEGSVWRIAADAASGEAKPNDDREGHAESGDNADAQADIDGPGLRFCANWERSACNWMVPAGEGEAFCLACCHNRTVPNLSDGVNHARWQKIEVAKRRLVYTLLRFGLPLPQPGGEHPEPLVFDFLADAPGATGRVLTGHSDGVITISLTEADDATREKMRTDMGEAYRTLLGHFRHEVGHYYWDILVRDGGHLEAFRALFGDDTEDYSAALGRHYANGARADWQEAHVSAYATMHAWEDWAETWAHYLHMVDTLETAAAFGLRVEPELDEDGELSAELDFDPHKVRRIRRLLAAWMPLTVALNALNRSMGQSDIYPFILAPAVLEKLGFVHDLIAQSRGAQA</sequence>
<dbReference type="Proteomes" id="UP000076128">
    <property type="component" value="Chromosome"/>
</dbReference>
<evidence type="ECO:0000259" key="2">
    <source>
        <dbReference type="Pfam" id="PF10005"/>
    </source>
</evidence>
<dbReference type="Pfam" id="PF15887">
    <property type="entry name" value="Peptidase_Mx"/>
    <property type="match status" value="1"/>
</dbReference>
<gene>
    <name evidence="3" type="ORF">AKL17_0952</name>
</gene>
<evidence type="ECO:0000313" key="3">
    <source>
        <dbReference type="EMBL" id="AMY68211.1"/>
    </source>
</evidence>
<dbReference type="STRING" id="1335048.AKL17_0952"/>
<organism evidence="3 4">
    <name type="scientific">Frigidibacter mobilis</name>
    <dbReference type="NCBI Taxonomy" id="1335048"/>
    <lineage>
        <taxon>Bacteria</taxon>
        <taxon>Pseudomonadati</taxon>
        <taxon>Pseudomonadota</taxon>
        <taxon>Alphaproteobacteria</taxon>
        <taxon>Rhodobacterales</taxon>
        <taxon>Paracoccaceae</taxon>
        <taxon>Frigidibacter</taxon>
    </lineage>
</organism>
<feature type="domain" description="Zinc-ribbon" evidence="2">
    <location>
        <begin position="83"/>
        <end position="122"/>
    </location>
</feature>
<name>A0A159Z050_9RHOB</name>
<dbReference type="PIRSF" id="PIRSF012641">
    <property type="entry name" value="UCP012641"/>
    <property type="match status" value="1"/>
</dbReference>
<dbReference type="Gene3D" id="3.40.390.70">
    <property type="match status" value="1"/>
</dbReference>
<dbReference type="InterPro" id="IPR011201">
    <property type="entry name" value="Zinc-ribbon_6_bact"/>
</dbReference>
<feature type="compositionally biased region" description="Basic and acidic residues" evidence="1">
    <location>
        <begin position="58"/>
        <end position="69"/>
    </location>
</feature>
<evidence type="ECO:0000313" key="4">
    <source>
        <dbReference type="Proteomes" id="UP000076128"/>
    </source>
</evidence>
<dbReference type="AlphaFoldDB" id="A0A159Z050"/>
<feature type="region of interest" description="Disordered" evidence="1">
    <location>
        <begin position="53"/>
        <end position="77"/>
    </location>
</feature>
<keyword evidence="4" id="KW-1185">Reference proteome</keyword>
<proteinExistence type="predicted"/>
<accession>A0A159Z050</accession>
<reference evidence="3 4" key="1">
    <citation type="submission" date="2015-09" db="EMBL/GenBank/DDBJ databases">
        <title>Complete genome sequence of Defluviimonas alba cai42t isolated from an oilfield in Xinjiang.</title>
        <authorList>
            <person name="Geng S."/>
            <person name="Pan X."/>
            <person name="Wu X."/>
        </authorList>
    </citation>
    <scope>NUCLEOTIDE SEQUENCE [LARGE SCALE GENOMIC DNA]</scope>
    <source>
        <strain evidence="4">cai42</strain>
    </source>
</reference>
<dbReference type="RefSeq" id="WP_066810934.1">
    <property type="nucleotide sequence ID" value="NZ_CP012661.1"/>
</dbReference>
<dbReference type="KEGG" id="daa:AKL17_0952"/>
<protein>
    <recommendedName>
        <fullName evidence="2">Zinc-ribbon domain-containing protein</fullName>
    </recommendedName>
</protein>
<dbReference type="Pfam" id="PF10005">
    <property type="entry name" value="Zn_ribbon_DZR_6"/>
    <property type="match status" value="2"/>
</dbReference>
<evidence type="ECO:0000256" key="1">
    <source>
        <dbReference type="SAM" id="MobiDB-lite"/>
    </source>
</evidence>
<dbReference type="InterPro" id="IPR031321">
    <property type="entry name" value="UCP012641"/>
</dbReference>
<dbReference type="OrthoDB" id="256753at2"/>
<dbReference type="PATRIC" id="fig|1335048.3.peg.989"/>
<feature type="domain" description="Zinc-ribbon" evidence="2">
    <location>
        <begin position="3"/>
        <end position="53"/>
    </location>
</feature>